<evidence type="ECO:0000313" key="7">
    <source>
        <dbReference type="EMBL" id="MEC4717989.1"/>
    </source>
</evidence>
<evidence type="ECO:0000256" key="3">
    <source>
        <dbReference type="ARBA" id="ARBA00022553"/>
    </source>
</evidence>
<feature type="domain" description="Histidine kinase" evidence="5">
    <location>
        <begin position="144"/>
        <end position="356"/>
    </location>
</feature>
<dbReference type="SMART" id="SM00387">
    <property type="entry name" value="HATPase_c"/>
    <property type="match status" value="1"/>
</dbReference>
<dbReference type="GO" id="GO:0016301">
    <property type="term" value="F:kinase activity"/>
    <property type="evidence" value="ECO:0007669"/>
    <property type="project" value="UniProtKB-KW"/>
</dbReference>
<dbReference type="Gene3D" id="1.10.287.130">
    <property type="match status" value="1"/>
</dbReference>
<evidence type="ECO:0000256" key="4">
    <source>
        <dbReference type="PROSITE-ProRule" id="PRU00169"/>
    </source>
</evidence>
<keyword evidence="7" id="KW-0418">Kinase</keyword>
<proteinExistence type="predicted"/>
<evidence type="ECO:0000313" key="8">
    <source>
        <dbReference type="Proteomes" id="UP001352263"/>
    </source>
</evidence>
<dbReference type="SUPFAM" id="SSF55874">
    <property type="entry name" value="ATPase domain of HSP90 chaperone/DNA topoisomerase II/histidine kinase"/>
    <property type="match status" value="1"/>
</dbReference>
<organism evidence="7 8">
    <name type="scientific">Noviherbaspirillum album</name>
    <dbReference type="NCBI Taxonomy" id="3080276"/>
    <lineage>
        <taxon>Bacteria</taxon>
        <taxon>Pseudomonadati</taxon>
        <taxon>Pseudomonadota</taxon>
        <taxon>Betaproteobacteria</taxon>
        <taxon>Burkholderiales</taxon>
        <taxon>Oxalobacteraceae</taxon>
        <taxon>Noviherbaspirillum</taxon>
    </lineage>
</organism>
<accession>A0ABU6J450</accession>
<keyword evidence="7" id="KW-0808">Transferase</keyword>
<dbReference type="InterPro" id="IPR036097">
    <property type="entry name" value="HisK_dim/P_sf"/>
</dbReference>
<dbReference type="InterPro" id="IPR001789">
    <property type="entry name" value="Sig_transdc_resp-reg_receiver"/>
</dbReference>
<dbReference type="InterPro" id="IPR005467">
    <property type="entry name" value="His_kinase_dom"/>
</dbReference>
<dbReference type="SMART" id="SM00388">
    <property type="entry name" value="HisKA"/>
    <property type="match status" value="1"/>
</dbReference>
<gene>
    <name evidence="7" type="ORF">RY831_02390</name>
</gene>
<dbReference type="SUPFAM" id="SSF52172">
    <property type="entry name" value="CheY-like"/>
    <property type="match status" value="1"/>
</dbReference>
<dbReference type="Gene3D" id="3.40.50.2300">
    <property type="match status" value="1"/>
</dbReference>
<dbReference type="CDD" id="cd00075">
    <property type="entry name" value="HATPase"/>
    <property type="match status" value="1"/>
</dbReference>
<dbReference type="EMBL" id="JAWIIV010000001">
    <property type="protein sequence ID" value="MEC4717989.1"/>
    <property type="molecule type" value="Genomic_DNA"/>
</dbReference>
<evidence type="ECO:0000259" key="5">
    <source>
        <dbReference type="PROSITE" id="PS50109"/>
    </source>
</evidence>
<comment type="caution">
    <text evidence="7">The sequence shown here is derived from an EMBL/GenBank/DDBJ whole genome shotgun (WGS) entry which is preliminary data.</text>
</comment>
<dbReference type="Gene3D" id="3.30.565.10">
    <property type="entry name" value="Histidine kinase-like ATPase, C-terminal domain"/>
    <property type="match status" value="1"/>
</dbReference>
<dbReference type="PANTHER" id="PTHR43547:SF2">
    <property type="entry name" value="HYBRID SIGNAL TRANSDUCTION HISTIDINE KINASE C"/>
    <property type="match status" value="1"/>
</dbReference>
<keyword evidence="8" id="KW-1185">Reference proteome</keyword>
<keyword evidence="3 4" id="KW-0597">Phosphoprotein</keyword>
<evidence type="ECO:0000259" key="6">
    <source>
        <dbReference type="PROSITE" id="PS50110"/>
    </source>
</evidence>
<evidence type="ECO:0000256" key="1">
    <source>
        <dbReference type="ARBA" id="ARBA00000085"/>
    </source>
</evidence>
<name>A0ABU6J450_9BURK</name>
<comment type="catalytic activity">
    <reaction evidence="1">
        <text>ATP + protein L-histidine = ADP + protein N-phospho-L-histidine.</text>
        <dbReference type="EC" id="2.7.13.3"/>
    </reaction>
</comment>
<dbReference type="PROSITE" id="PS50109">
    <property type="entry name" value="HIS_KIN"/>
    <property type="match status" value="1"/>
</dbReference>
<dbReference type="Pfam" id="PF00512">
    <property type="entry name" value="HisKA"/>
    <property type="match status" value="1"/>
</dbReference>
<dbReference type="CDD" id="cd00082">
    <property type="entry name" value="HisKA"/>
    <property type="match status" value="1"/>
</dbReference>
<protein>
    <recommendedName>
        <fullName evidence="2">histidine kinase</fullName>
        <ecNumber evidence="2">2.7.13.3</ecNumber>
    </recommendedName>
</protein>
<feature type="modified residue" description="4-aspartylphosphate" evidence="4">
    <location>
        <position position="47"/>
    </location>
</feature>
<dbReference type="InterPro" id="IPR003594">
    <property type="entry name" value="HATPase_dom"/>
</dbReference>
<dbReference type="SUPFAM" id="SSF47384">
    <property type="entry name" value="Homodimeric domain of signal transducing histidine kinase"/>
    <property type="match status" value="1"/>
</dbReference>
<dbReference type="PRINTS" id="PR00344">
    <property type="entry name" value="BCTRLSENSOR"/>
</dbReference>
<dbReference type="PROSITE" id="PS50110">
    <property type="entry name" value="RESPONSE_REGULATORY"/>
    <property type="match status" value="1"/>
</dbReference>
<dbReference type="EC" id="2.7.13.3" evidence="2"/>
<dbReference type="SMART" id="SM00448">
    <property type="entry name" value="REC"/>
    <property type="match status" value="1"/>
</dbReference>
<dbReference type="Proteomes" id="UP001352263">
    <property type="component" value="Unassembled WGS sequence"/>
</dbReference>
<dbReference type="Pfam" id="PF00072">
    <property type="entry name" value="Response_reg"/>
    <property type="match status" value="1"/>
</dbReference>
<evidence type="ECO:0000256" key="2">
    <source>
        <dbReference type="ARBA" id="ARBA00012438"/>
    </source>
</evidence>
<feature type="domain" description="Response regulatory" evidence="6">
    <location>
        <begin position="1"/>
        <end position="115"/>
    </location>
</feature>
<dbReference type="InterPro" id="IPR011006">
    <property type="entry name" value="CheY-like_superfamily"/>
</dbReference>
<sequence length="376" mass="41075">MVDDVPQNLVAIEALLKRPGLNVIQATSGADALEVLLVKEVALVLIDVQMPQMDGFELAALIRGSARTNTIPLIFLTAGAREPKNSFRGYEAGAVDFLYKPIDEIVLKSKVNVFVELYAKEKQLAKRLDELKQALAMNEIFAAVLGHDLRTPLSAVLNGIDLLLKISQDPMVRTTATRMQSSSLRMNRMVEQLLDVARIRAGNMQLHVGETDFAEQCRRLIDELGDHRKNGRVIIEVAGDTIGAADVDRIQQVFSNLIGNALQHGGDAAPVKVTVDGTDPEAISVSVRNAGVIPAEALESVFEPFVSRQTIQRNTQGLGLGLYIVRKFVELHGGDVTVTSGEASATTFVTRFPRKPVEDYSETKPIMFDSLFSKIA</sequence>
<dbReference type="InterPro" id="IPR003661">
    <property type="entry name" value="HisK_dim/P_dom"/>
</dbReference>
<dbReference type="InterPro" id="IPR036890">
    <property type="entry name" value="HATPase_C_sf"/>
</dbReference>
<dbReference type="PANTHER" id="PTHR43547">
    <property type="entry name" value="TWO-COMPONENT HISTIDINE KINASE"/>
    <property type="match status" value="1"/>
</dbReference>
<dbReference type="Pfam" id="PF02518">
    <property type="entry name" value="HATPase_c"/>
    <property type="match status" value="1"/>
</dbReference>
<dbReference type="InterPro" id="IPR004358">
    <property type="entry name" value="Sig_transdc_His_kin-like_C"/>
</dbReference>
<reference evidence="7 8" key="1">
    <citation type="submission" date="2023-10" db="EMBL/GenBank/DDBJ databases">
        <title>Noviherbaspirillum sp. CPCC 100848 genome assembly.</title>
        <authorList>
            <person name="Li X.Y."/>
            <person name="Fang X.M."/>
        </authorList>
    </citation>
    <scope>NUCLEOTIDE SEQUENCE [LARGE SCALE GENOMIC DNA]</scope>
    <source>
        <strain evidence="7 8">CPCC 100848</strain>
    </source>
</reference>